<name>A0A4V3WCG0_9RHOO</name>
<dbReference type="PANTHER" id="PTHR45228:SF4">
    <property type="entry name" value="LIPOPROTEIN"/>
    <property type="match status" value="1"/>
</dbReference>
<evidence type="ECO:0000259" key="2">
    <source>
        <dbReference type="PROSITE" id="PS51832"/>
    </source>
</evidence>
<organism evidence="3 4">
    <name type="scientific">Pseudothauera nasutitermitis</name>
    <dbReference type="NCBI Taxonomy" id="2565930"/>
    <lineage>
        <taxon>Bacteria</taxon>
        <taxon>Pseudomonadati</taxon>
        <taxon>Pseudomonadota</taxon>
        <taxon>Betaproteobacteria</taxon>
        <taxon>Rhodocyclales</taxon>
        <taxon>Zoogloeaceae</taxon>
        <taxon>Pseudothauera</taxon>
    </lineage>
</organism>
<feature type="domain" description="HD-GYP" evidence="2">
    <location>
        <begin position="146"/>
        <end position="341"/>
    </location>
</feature>
<dbReference type="SUPFAM" id="SSF109604">
    <property type="entry name" value="HD-domain/PDEase-like"/>
    <property type="match status" value="1"/>
</dbReference>
<keyword evidence="1" id="KW-0175">Coiled coil</keyword>
<dbReference type="Pfam" id="PF13487">
    <property type="entry name" value="HD_5"/>
    <property type="match status" value="1"/>
</dbReference>
<gene>
    <name evidence="3" type="ORF">E6C76_01175</name>
</gene>
<dbReference type="SMART" id="SM00471">
    <property type="entry name" value="HDc"/>
    <property type="match status" value="1"/>
</dbReference>
<dbReference type="Pfam" id="PF11871">
    <property type="entry name" value="DUF3391"/>
    <property type="match status" value="1"/>
</dbReference>
<sequence length="417" mass="45951">MHKIPIDRLQPGVFISLTAVGWMRHPFMLNEFRLSSERQIRALREMGLTEVPWDPARSEVEPLPEALAHDDGDEAEIDFGSAALAGMLDEKRHRLERLRRQRDGLARRERQYEQDAAAAGDILKGFPANAPEAHARGRQLAGRVVDSLIGAESMAIHLVNQKAREGGLAFHALNVMVLALLLGRALQLPEADLRQLGVGALLHDVGKAEIPPRILRALTRSPPEEEFYRAHIGYGIQAVAGARGMAVGERNVIACHHERWDGSGFPNRLAGEKIPRLARIVAIANRYDNLCNPLDTRHARTPAEALRHLFKEEGAHFDPTLLQAFVKTLGVYPPGSFVHLSNGAVGLVVETNPAALLTPLVMLHDADIPRSEAMLLDLRDLDLKIESVAHPAKLPVEVVEYLAPRGRLDYYIEGAAG</sequence>
<feature type="coiled-coil region" evidence="1">
    <location>
        <begin position="88"/>
        <end position="115"/>
    </location>
</feature>
<comment type="caution">
    <text evidence="3">The sequence shown here is derived from an EMBL/GenBank/DDBJ whole genome shotgun (WGS) entry which is preliminary data.</text>
</comment>
<protein>
    <submittedName>
        <fullName evidence="3">DUF3391 domain-containing protein</fullName>
    </submittedName>
</protein>
<dbReference type="GO" id="GO:0008081">
    <property type="term" value="F:phosphoric diester hydrolase activity"/>
    <property type="evidence" value="ECO:0007669"/>
    <property type="project" value="UniProtKB-ARBA"/>
</dbReference>
<dbReference type="PROSITE" id="PS51832">
    <property type="entry name" value="HD_GYP"/>
    <property type="match status" value="1"/>
</dbReference>
<dbReference type="AlphaFoldDB" id="A0A4V3WCG0"/>
<proteinExistence type="predicted"/>
<dbReference type="EMBL" id="SSOC01000001">
    <property type="protein sequence ID" value="THF67034.1"/>
    <property type="molecule type" value="Genomic_DNA"/>
</dbReference>
<dbReference type="Proteomes" id="UP000308430">
    <property type="component" value="Unassembled WGS sequence"/>
</dbReference>
<evidence type="ECO:0000256" key="1">
    <source>
        <dbReference type="SAM" id="Coils"/>
    </source>
</evidence>
<evidence type="ECO:0000313" key="3">
    <source>
        <dbReference type="EMBL" id="THF67034.1"/>
    </source>
</evidence>
<dbReference type="OrthoDB" id="9764808at2"/>
<reference evidence="3 4" key="1">
    <citation type="submission" date="2019-04" db="EMBL/GenBank/DDBJ databases">
        <title>Azoarcus nasutitermitis sp. nov. isolated from termite nest.</title>
        <authorList>
            <person name="Lin S.-Y."/>
            <person name="Hameed A."/>
            <person name="Hsu Y.-H."/>
            <person name="Young C.-C."/>
        </authorList>
    </citation>
    <scope>NUCLEOTIDE SEQUENCE [LARGE SCALE GENOMIC DNA]</scope>
    <source>
        <strain evidence="3 4">CC-YHH838</strain>
    </source>
</reference>
<dbReference type="InterPro" id="IPR003607">
    <property type="entry name" value="HD/PDEase_dom"/>
</dbReference>
<dbReference type="Gene3D" id="1.10.3210.10">
    <property type="entry name" value="Hypothetical protein af1432"/>
    <property type="match status" value="1"/>
</dbReference>
<dbReference type="InterPro" id="IPR021812">
    <property type="entry name" value="DUF3391"/>
</dbReference>
<dbReference type="InterPro" id="IPR037522">
    <property type="entry name" value="HD_GYP_dom"/>
</dbReference>
<accession>A0A4V3WCG0</accession>
<keyword evidence="4" id="KW-1185">Reference proteome</keyword>
<dbReference type="CDD" id="cd00077">
    <property type="entry name" value="HDc"/>
    <property type="match status" value="1"/>
</dbReference>
<evidence type="ECO:0000313" key="4">
    <source>
        <dbReference type="Proteomes" id="UP000308430"/>
    </source>
</evidence>
<dbReference type="PANTHER" id="PTHR45228">
    <property type="entry name" value="CYCLIC DI-GMP PHOSPHODIESTERASE TM_0186-RELATED"/>
    <property type="match status" value="1"/>
</dbReference>
<dbReference type="RefSeq" id="WP_136346443.1">
    <property type="nucleotide sequence ID" value="NZ_SSOC01000001.1"/>
</dbReference>
<dbReference type="InterPro" id="IPR052020">
    <property type="entry name" value="Cyclic_di-GMP/3'3'-cGAMP_PDE"/>
</dbReference>